<protein>
    <submittedName>
        <fullName evidence="2">Beta-ketoacyl synthase chain length factor</fullName>
    </submittedName>
</protein>
<keyword evidence="3" id="KW-1185">Reference proteome</keyword>
<dbReference type="RefSeq" id="WP_286303647.1">
    <property type="nucleotide sequence ID" value="NZ_AP027741.1"/>
</dbReference>
<sequence length="239" mass="26450">MIKLKLESWSALAPGMEDTDAWMKWFDDIDSKPSENTPIQIKQVPALLRRRFTTLGKIAAKATFNLMESKQGISTIFASRHGDTPLTLSLLKDIGNSEPLSPTSFSLAVHNAVGGLLSIARQDVAPITAIASTENLVLSTLHEAAAQLEVYGKVLCVIYDVPLPDIYQRFSQSLPFPVAVALIVSHDETLDSAIEFAREPRFDSSFSSEQGLFDFISLLMSYQQEIKLTTSASCWRVRR</sequence>
<feature type="domain" description="Beta-ketoacyl synthase-like N-terminal" evidence="1">
    <location>
        <begin position="22"/>
        <end position="235"/>
    </location>
</feature>
<dbReference type="InterPro" id="IPR014030">
    <property type="entry name" value="Ketoacyl_synth_N"/>
</dbReference>
<organism evidence="2 3">
    <name type="scientific">Methylophaga marina</name>
    <dbReference type="NCBI Taxonomy" id="45495"/>
    <lineage>
        <taxon>Bacteria</taxon>
        <taxon>Pseudomonadati</taxon>
        <taxon>Pseudomonadota</taxon>
        <taxon>Gammaproteobacteria</taxon>
        <taxon>Thiotrichales</taxon>
        <taxon>Piscirickettsiaceae</taxon>
        <taxon>Methylophaga</taxon>
    </lineage>
</organism>
<name>A0ABN0TA95_9GAMM</name>
<comment type="caution">
    <text evidence="2">The sequence shown here is derived from an EMBL/GenBank/DDBJ whole genome shotgun (WGS) entry which is preliminary data.</text>
</comment>
<accession>A0ABN0TA95</accession>
<gene>
    <name evidence="2" type="ORF">GCM10008964_05170</name>
</gene>
<proteinExistence type="predicted"/>
<dbReference type="Proteomes" id="UP001501476">
    <property type="component" value="Unassembled WGS sequence"/>
</dbReference>
<reference evidence="2 3" key="1">
    <citation type="journal article" date="2019" name="Int. J. Syst. Evol. Microbiol.">
        <title>The Global Catalogue of Microorganisms (GCM) 10K type strain sequencing project: providing services to taxonomists for standard genome sequencing and annotation.</title>
        <authorList>
            <consortium name="The Broad Institute Genomics Platform"/>
            <consortium name="The Broad Institute Genome Sequencing Center for Infectious Disease"/>
            <person name="Wu L."/>
            <person name="Ma J."/>
        </authorList>
    </citation>
    <scope>NUCLEOTIDE SEQUENCE [LARGE SCALE GENOMIC DNA]</scope>
    <source>
        <strain evidence="2 3">JCM 6886</strain>
    </source>
</reference>
<dbReference type="EMBL" id="BAAADG010000002">
    <property type="protein sequence ID" value="GAA0216555.1"/>
    <property type="molecule type" value="Genomic_DNA"/>
</dbReference>
<evidence type="ECO:0000313" key="3">
    <source>
        <dbReference type="Proteomes" id="UP001501476"/>
    </source>
</evidence>
<evidence type="ECO:0000259" key="1">
    <source>
        <dbReference type="Pfam" id="PF13723"/>
    </source>
</evidence>
<dbReference type="Pfam" id="PF13723">
    <property type="entry name" value="Ketoacyl-synt_2"/>
    <property type="match status" value="1"/>
</dbReference>
<evidence type="ECO:0000313" key="2">
    <source>
        <dbReference type="EMBL" id="GAA0216555.1"/>
    </source>
</evidence>